<protein>
    <submittedName>
        <fullName evidence="2">SMP-30/gluconolaconase/LRE domain-containing protein</fullName>
    </submittedName>
</protein>
<organism evidence="2 3">
    <name type="scientific">Caballeronia udeis</name>
    <dbReference type="NCBI Taxonomy" id="1232866"/>
    <lineage>
        <taxon>Bacteria</taxon>
        <taxon>Pseudomonadati</taxon>
        <taxon>Pseudomonadota</taxon>
        <taxon>Betaproteobacteria</taxon>
        <taxon>Burkholderiales</taxon>
        <taxon>Burkholderiaceae</taxon>
        <taxon>Caballeronia</taxon>
    </lineage>
</organism>
<proteinExistence type="predicted"/>
<dbReference type="AlphaFoldDB" id="A0A158J696"/>
<accession>A0A158J696</accession>
<evidence type="ECO:0000259" key="1">
    <source>
        <dbReference type="Pfam" id="PF08450"/>
    </source>
</evidence>
<sequence>MGTWHMCFKTALTLSNKNDRWTQAPSSFSLYPAAVPINPHALAAGVAAIGVVAITAPDSPHNACIPGIHAASNQTLLDTRAKDNQTPTPSTIRRTSLMLKKCIRAVFTAAVLIAAITSESQAQYTTDWVANTYGTSSTYVGNGARSMWVAPEGIIYTASLWDENEGGVAIYGNRQNMGSIGLHNEFQGSAITGNATSIFAALQYDRTNGSGWVGRYNRTTKTRDLSISVSATTTQTRGDVITGLATSGSLLYASDFPGNRVRAYSTDGVWQSDINVAGPGALALDSAGNVWVAQENAGTIAEFSPSGAALNTIQMPTTSRPSALYFDSTAGQLLVGDEGPDMNIKIYQIAGVSTQPTQVGTFGIQGGYLDTTTGIKGQVGDKRFTRVAGIGKDSTGNLYVLNNPWGGTWDLGRNGNTDIHAYDSSGILRWKLQALNFEGNGAPDPATDGAYFYGGFNVYTGTAGGTFVANTVDPIDYPSDPRLNMNDTQRGQHFAQIATVGANRILVAAGQNPGIFYFFHFNAANGYIAIPDGSLPGTAFNSTTLITGGFCLDSNGNVWAGPDRTNMIYYYPLTGFDANGKPSWGAGIAYATPRSILPLTRIIYLPESDTMILAQGIVGSTDWTSIGTRVEVYHGWLAGNQNSPYPVINLTSANPKSITAAGNYLFVGYVHTVPNIDAFNLSTGNLDTTLINANPTTVDVGSDVDSMYGLRSYLRSTGEYVVTKDNYNESSIIVHRWTPGS</sequence>
<dbReference type="InterPro" id="IPR013658">
    <property type="entry name" value="SGL"/>
</dbReference>
<dbReference type="Gene3D" id="2.120.10.30">
    <property type="entry name" value="TolB, C-terminal domain"/>
    <property type="match status" value="1"/>
</dbReference>
<evidence type="ECO:0000313" key="2">
    <source>
        <dbReference type="EMBL" id="SAL63841.1"/>
    </source>
</evidence>
<dbReference type="EMBL" id="FCOK02000071">
    <property type="protein sequence ID" value="SAL63841.1"/>
    <property type="molecule type" value="Genomic_DNA"/>
</dbReference>
<dbReference type="SUPFAM" id="SSF63829">
    <property type="entry name" value="Calcium-dependent phosphotriesterase"/>
    <property type="match status" value="1"/>
</dbReference>
<evidence type="ECO:0000313" key="3">
    <source>
        <dbReference type="Proteomes" id="UP000054683"/>
    </source>
</evidence>
<gene>
    <name evidence="2" type="ORF">AWB69_07175</name>
</gene>
<dbReference type="InterPro" id="IPR011042">
    <property type="entry name" value="6-blade_b-propeller_TolB-like"/>
</dbReference>
<feature type="domain" description="SMP-30/Gluconolactonase/LRE-like region" evidence="1">
    <location>
        <begin position="244"/>
        <end position="327"/>
    </location>
</feature>
<dbReference type="Proteomes" id="UP000054683">
    <property type="component" value="Unassembled WGS sequence"/>
</dbReference>
<dbReference type="Pfam" id="PF08450">
    <property type="entry name" value="SGL"/>
    <property type="match status" value="1"/>
</dbReference>
<name>A0A158J696_9BURK</name>
<reference evidence="2 3" key="1">
    <citation type="submission" date="2016-01" db="EMBL/GenBank/DDBJ databases">
        <authorList>
            <person name="Oliw E.H."/>
        </authorList>
    </citation>
    <scope>NUCLEOTIDE SEQUENCE [LARGE SCALE GENOMIC DNA]</scope>
    <source>
        <strain evidence="2">LMG 27134</strain>
    </source>
</reference>